<reference evidence="2" key="1">
    <citation type="submission" date="2023-02" db="EMBL/GenBank/DDBJ databases">
        <title>Actinokineospora globicatena NBRC 15670.</title>
        <authorList>
            <person name="Ichikawa N."/>
            <person name="Sato H."/>
            <person name="Tonouchi N."/>
        </authorList>
    </citation>
    <scope>NUCLEOTIDE SEQUENCE</scope>
    <source>
        <strain evidence="2">NBRC 15670</strain>
    </source>
</reference>
<accession>A0A9W6QRV2</accession>
<dbReference type="CDD" id="cd06193">
    <property type="entry name" value="siderophore_interacting"/>
    <property type="match status" value="1"/>
</dbReference>
<keyword evidence="3" id="KW-1185">Reference proteome</keyword>
<dbReference type="InterPro" id="IPR039261">
    <property type="entry name" value="FNR_nucleotide-bd"/>
</dbReference>
<protein>
    <submittedName>
        <fullName evidence="2">Siderophore-interacting protein</fullName>
    </submittedName>
</protein>
<dbReference type="SUPFAM" id="SSF63380">
    <property type="entry name" value="Riboflavin synthase domain-like"/>
    <property type="match status" value="1"/>
</dbReference>
<dbReference type="Gene3D" id="2.40.30.10">
    <property type="entry name" value="Translation factors"/>
    <property type="match status" value="1"/>
</dbReference>
<evidence type="ECO:0000259" key="1">
    <source>
        <dbReference type="PROSITE" id="PS51384"/>
    </source>
</evidence>
<dbReference type="InterPro" id="IPR039374">
    <property type="entry name" value="SIP_fam"/>
</dbReference>
<feature type="domain" description="FAD-binding FR-type" evidence="1">
    <location>
        <begin position="1"/>
        <end position="103"/>
    </location>
</feature>
<dbReference type="InterPro" id="IPR017927">
    <property type="entry name" value="FAD-bd_FR_type"/>
</dbReference>
<dbReference type="Pfam" id="PF04954">
    <property type="entry name" value="SIP"/>
    <property type="match status" value="1"/>
</dbReference>
<dbReference type="InterPro" id="IPR013113">
    <property type="entry name" value="SIP_FAD-bd"/>
</dbReference>
<dbReference type="PANTHER" id="PTHR30157">
    <property type="entry name" value="FERRIC REDUCTASE, NADPH-DEPENDENT"/>
    <property type="match status" value="1"/>
</dbReference>
<dbReference type="GO" id="GO:0016491">
    <property type="term" value="F:oxidoreductase activity"/>
    <property type="evidence" value="ECO:0007669"/>
    <property type="project" value="InterPro"/>
</dbReference>
<dbReference type="InterPro" id="IPR017938">
    <property type="entry name" value="Riboflavin_synthase-like_b-brl"/>
</dbReference>
<dbReference type="PROSITE" id="PS51384">
    <property type="entry name" value="FAD_FR"/>
    <property type="match status" value="1"/>
</dbReference>
<dbReference type="InterPro" id="IPR007037">
    <property type="entry name" value="SIP_rossman_dom"/>
</dbReference>
<sequence length="267" mass="29242">MTAYRATVRNTAAITPLMRRVTLGGEALRDYEGSGLPDESCRIAFGADLTRNYTIRRRDPLRCEIDIDFVLHEGGVAATWAATVEPGAEITISGAPAGKYAPADDVPWRLLVGDATALPAIGRAVEELPAGAVARVIAIVDNPDERQTFDTSGDVTIEWVYAHSDEAGDALRAAIRDRDLPDGPGYTWVAGEAAATRDVRRHLRHTLGLPASHYDTIGYWRFDAEAWEQRYRQVSAVIDPRLAAADEIADDEQYFDAVDEIYIEVGL</sequence>
<gene>
    <name evidence="2" type="ORF">Aglo03_43250</name>
</gene>
<proteinExistence type="predicted"/>
<dbReference type="EMBL" id="BSSD01000006">
    <property type="protein sequence ID" value="GLW93509.1"/>
    <property type="molecule type" value="Genomic_DNA"/>
</dbReference>
<dbReference type="Proteomes" id="UP001165042">
    <property type="component" value="Unassembled WGS sequence"/>
</dbReference>
<evidence type="ECO:0000313" key="2">
    <source>
        <dbReference type="EMBL" id="GLW93509.1"/>
    </source>
</evidence>
<dbReference type="AlphaFoldDB" id="A0A9W6QRV2"/>
<comment type="caution">
    <text evidence="2">The sequence shown here is derived from an EMBL/GenBank/DDBJ whole genome shotgun (WGS) entry which is preliminary data.</text>
</comment>
<organism evidence="2 3">
    <name type="scientific">Actinokineospora globicatena</name>
    <dbReference type="NCBI Taxonomy" id="103729"/>
    <lineage>
        <taxon>Bacteria</taxon>
        <taxon>Bacillati</taxon>
        <taxon>Actinomycetota</taxon>
        <taxon>Actinomycetes</taxon>
        <taxon>Pseudonocardiales</taxon>
        <taxon>Pseudonocardiaceae</taxon>
        <taxon>Actinokineospora</taxon>
    </lineage>
</organism>
<evidence type="ECO:0000313" key="3">
    <source>
        <dbReference type="Proteomes" id="UP001165042"/>
    </source>
</evidence>
<dbReference type="PANTHER" id="PTHR30157:SF0">
    <property type="entry name" value="NADPH-DEPENDENT FERRIC-CHELATE REDUCTASE"/>
    <property type="match status" value="1"/>
</dbReference>
<name>A0A9W6QRV2_9PSEU</name>
<dbReference type="Gene3D" id="3.40.50.80">
    <property type="entry name" value="Nucleotide-binding domain of ferredoxin-NADP reductase (FNR) module"/>
    <property type="match status" value="1"/>
</dbReference>
<dbReference type="RefSeq" id="WP_285611848.1">
    <property type="nucleotide sequence ID" value="NZ_BSSD01000006.1"/>
</dbReference>
<dbReference type="Pfam" id="PF08021">
    <property type="entry name" value="FAD_binding_9"/>
    <property type="match status" value="1"/>
</dbReference>